<feature type="region of interest" description="Disordered" evidence="1">
    <location>
        <begin position="36"/>
        <end position="70"/>
    </location>
</feature>
<name>A0ABR2WQI1_9FUNG</name>
<proteinExistence type="predicted"/>
<sequence length="70" mass="7941">MVPQKLTEMLVDIDDKIASQTEVILAKAAVKRAQVEEERRSLDQPQPGHDNSQWTSDAYNLPNTPRHNTN</sequence>
<feature type="compositionally biased region" description="Polar residues" evidence="1">
    <location>
        <begin position="49"/>
        <end position="70"/>
    </location>
</feature>
<dbReference type="EMBL" id="JASJQH010000578">
    <property type="protein sequence ID" value="KAK9763691.1"/>
    <property type="molecule type" value="Genomic_DNA"/>
</dbReference>
<organism evidence="2 3">
    <name type="scientific">Basidiobolus ranarum</name>
    <dbReference type="NCBI Taxonomy" id="34480"/>
    <lineage>
        <taxon>Eukaryota</taxon>
        <taxon>Fungi</taxon>
        <taxon>Fungi incertae sedis</taxon>
        <taxon>Zoopagomycota</taxon>
        <taxon>Entomophthoromycotina</taxon>
        <taxon>Basidiobolomycetes</taxon>
        <taxon>Basidiobolales</taxon>
        <taxon>Basidiobolaceae</taxon>
        <taxon>Basidiobolus</taxon>
    </lineage>
</organism>
<evidence type="ECO:0000313" key="2">
    <source>
        <dbReference type="EMBL" id="KAK9763691.1"/>
    </source>
</evidence>
<gene>
    <name evidence="2" type="ORF">K7432_009401</name>
</gene>
<protein>
    <submittedName>
        <fullName evidence="2">Uncharacterized protein</fullName>
    </submittedName>
</protein>
<dbReference type="Proteomes" id="UP001479436">
    <property type="component" value="Unassembled WGS sequence"/>
</dbReference>
<keyword evidence="3" id="KW-1185">Reference proteome</keyword>
<evidence type="ECO:0000256" key="1">
    <source>
        <dbReference type="SAM" id="MobiDB-lite"/>
    </source>
</evidence>
<accession>A0ABR2WQI1</accession>
<reference evidence="2 3" key="1">
    <citation type="submission" date="2023-04" db="EMBL/GenBank/DDBJ databases">
        <title>Genome of Basidiobolus ranarum AG-B5.</title>
        <authorList>
            <person name="Stajich J.E."/>
            <person name="Carter-House D."/>
            <person name="Gryganskyi A."/>
        </authorList>
    </citation>
    <scope>NUCLEOTIDE SEQUENCE [LARGE SCALE GENOMIC DNA]</scope>
    <source>
        <strain evidence="2 3">AG-B5</strain>
    </source>
</reference>
<comment type="caution">
    <text evidence="2">The sequence shown here is derived from an EMBL/GenBank/DDBJ whole genome shotgun (WGS) entry which is preliminary data.</text>
</comment>
<evidence type="ECO:0000313" key="3">
    <source>
        <dbReference type="Proteomes" id="UP001479436"/>
    </source>
</evidence>